<accession>A0A1J4N9U1</accession>
<dbReference type="PANTHER" id="PTHR30055:SF226">
    <property type="entry name" value="HTH-TYPE TRANSCRIPTIONAL REGULATOR PKSA"/>
    <property type="match status" value="1"/>
</dbReference>
<evidence type="ECO:0000256" key="2">
    <source>
        <dbReference type="PROSITE-ProRule" id="PRU00335"/>
    </source>
</evidence>
<organism evidence="5 6">
    <name type="scientific">Nocardioides luteus</name>
    <dbReference type="NCBI Taxonomy" id="1844"/>
    <lineage>
        <taxon>Bacteria</taxon>
        <taxon>Bacillati</taxon>
        <taxon>Actinomycetota</taxon>
        <taxon>Actinomycetes</taxon>
        <taxon>Propionibacteriales</taxon>
        <taxon>Nocardioidaceae</taxon>
        <taxon>Nocardioides</taxon>
    </lineage>
</organism>
<dbReference type="AlphaFoldDB" id="A0A1J4N9U1"/>
<protein>
    <recommendedName>
        <fullName evidence="4">HTH tetR-type domain-containing protein</fullName>
    </recommendedName>
</protein>
<dbReference type="SUPFAM" id="SSF46689">
    <property type="entry name" value="Homeodomain-like"/>
    <property type="match status" value="1"/>
</dbReference>
<evidence type="ECO:0000256" key="3">
    <source>
        <dbReference type="SAM" id="MobiDB-lite"/>
    </source>
</evidence>
<dbReference type="Gene3D" id="1.10.357.10">
    <property type="entry name" value="Tetracycline Repressor, domain 2"/>
    <property type="match status" value="1"/>
</dbReference>
<comment type="caution">
    <text evidence="5">The sequence shown here is derived from an EMBL/GenBank/DDBJ whole genome shotgun (WGS) entry which is preliminary data.</text>
</comment>
<dbReference type="InterPro" id="IPR009057">
    <property type="entry name" value="Homeodomain-like_sf"/>
</dbReference>
<feature type="region of interest" description="Disordered" evidence="3">
    <location>
        <begin position="1"/>
        <end position="22"/>
    </location>
</feature>
<keyword evidence="6" id="KW-1185">Reference proteome</keyword>
<evidence type="ECO:0000313" key="5">
    <source>
        <dbReference type="EMBL" id="OIJ27408.1"/>
    </source>
</evidence>
<gene>
    <name evidence="5" type="ORF">UG56_008405</name>
</gene>
<dbReference type="PROSITE" id="PS50977">
    <property type="entry name" value="HTH_TETR_2"/>
    <property type="match status" value="1"/>
</dbReference>
<feature type="compositionally biased region" description="Basic residues" evidence="3">
    <location>
        <begin position="1"/>
        <end position="12"/>
    </location>
</feature>
<dbReference type="PANTHER" id="PTHR30055">
    <property type="entry name" value="HTH-TYPE TRANSCRIPTIONAL REGULATOR RUTR"/>
    <property type="match status" value="1"/>
</dbReference>
<evidence type="ECO:0000256" key="1">
    <source>
        <dbReference type="ARBA" id="ARBA00023125"/>
    </source>
</evidence>
<dbReference type="GO" id="GO:0003700">
    <property type="term" value="F:DNA-binding transcription factor activity"/>
    <property type="evidence" value="ECO:0007669"/>
    <property type="project" value="TreeGrafter"/>
</dbReference>
<dbReference type="InterPro" id="IPR050109">
    <property type="entry name" value="HTH-type_TetR-like_transc_reg"/>
</dbReference>
<sequence>MTTRRSRPGRPRHVPDSGTASPRDQILDAAARLFVSQGFAATSTREIADQVGIRQASLYYHFAGKDEILVELLRKSVRPTTDKVDKILNQVPPLDYETALYLLVLVDVRTLADVPHNVGMLYMLPDVTKGEVYDEFRKEHEELAAAYADLASKVASEKVLEGVSLKQLGNMLIQQVEGVINMRTEMLNEDSVRRISCPEAWAIASSCLRICGVSQEKIQAANEVAVDMLDDFLEDRVRELA</sequence>
<dbReference type="EMBL" id="JZDQ02000009">
    <property type="protein sequence ID" value="OIJ27408.1"/>
    <property type="molecule type" value="Genomic_DNA"/>
</dbReference>
<dbReference type="PRINTS" id="PR00455">
    <property type="entry name" value="HTHTETR"/>
</dbReference>
<proteinExistence type="predicted"/>
<dbReference type="Pfam" id="PF00440">
    <property type="entry name" value="TetR_N"/>
    <property type="match status" value="1"/>
</dbReference>
<feature type="domain" description="HTH tetR-type" evidence="4">
    <location>
        <begin position="20"/>
        <end position="80"/>
    </location>
</feature>
<dbReference type="GO" id="GO:0000976">
    <property type="term" value="F:transcription cis-regulatory region binding"/>
    <property type="evidence" value="ECO:0007669"/>
    <property type="project" value="TreeGrafter"/>
</dbReference>
<evidence type="ECO:0000313" key="6">
    <source>
        <dbReference type="Proteomes" id="UP000033772"/>
    </source>
</evidence>
<name>A0A1J4N9U1_9ACTN</name>
<dbReference type="STRING" id="1844.UG56_008405"/>
<keyword evidence="1 2" id="KW-0238">DNA-binding</keyword>
<dbReference type="Proteomes" id="UP000033772">
    <property type="component" value="Unassembled WGS sequence"/>
</dbReference>
<dbReference type="InterPro" id="IPR001647">
    <property type="entry name" value="HTH_TetR"/>
</dbReference>
<feature type="DNA-binding region" description="H-T-H motif" evidence="2">
    <location>
        <begin position="43"/>
        <end position="62"/>
    </location>
</feature>
<evidence type="ECO:0000259" key="4">
    <source>
        <dbReference type="PROSITE" id="PS50977"/>
    </source>
</evidence>
<reference evidence="5" key="1">
    <citation type="submission" date="2016-10" db="EMBL/GenBank/DDBJ databases">
        <title>Draft Genome Sequence of Nocardioides luteus Strain BAFB, an Alkane-Degrading Bacterium Isolated from JP-7 Polluted Soil.</title>
        <authorList>
            <person name="Brown L."/>
            <person name="Ruiz O.N."/>
            <person name="Gunasekera T."/>
        </authorList>
    </citation>
    <scope>NUCLEOTIDE SEQUENCE [LARGE SCALE GENOMIC DNA]</scope>
    <source>
        <strain evidence="5">BAFB</strain>
    </source>
</reference>